<organism evidence="2 3">
    <name type="scientific">Victivallis vadensis</name>
    <dbReference type="NCBI Taxonomy" id="172901"/>
    <lineage>
        <taxon>Bacteria</taxon>
        <taxon>Pseudomonadati</taxon>
        <taxon>Lentisphaerota</taxon>
        <taxon>Lentisphaeria</taxon>
        <taxon>Victivallales</taxon>
        <taxon>Victivallaceae</taxon>
        <taxon>Victivallis</taxon>
    </lineage>
</organism>
<dbReference type="GeneID" id="78297057"/>
<protein>
    <submittedName>
        <fullName evidence="2">Uncharacterized protein</fullName>
    </submittedName>
</protein>
<dbReference type="EMBL" id="QEKH01000044">
    <property type="protein sequence ID" value="PVY35132.1"/>
    <property type="molecule type" value="Genomic_DNA"/>
</dbReference>
<evidence type="ECO:0000313" key="3">
    <source>
        <dbReference type="Proteomes" id="UP000245959"/>
    </source>
</evidence>
<reference evidence="2 3" key="1">
    <citation type="submission" date="2018-04" db="EMBL/GenBank/DDBJ databases">
        <title>Genomic Encyclopedia of Type Strains, Phase IV (KMG-IV): sequencing the most valuable type-strain genomes for metagenomic binning, comparative biology and taxonomic classification.</title>
        <authorList>
            <person name="Goeker M."/>
        </authorList>
    </citation>
    <scope>NUCLEOTIDE SEQUENCE [LARGE SCALE GENOMIC DNA]</scope>
    <source>
        <strain evidence="2 3">DSM 14823</strain>
    </source>
</reference>
<evidence type="ECO:0000313" key="2">
    <source>
        <dbReference type="EMBL" id="PVY35132.1"/>
    </source>
</evidence>
<evidence type="ECO:0000313" key="1">
    <source>
        <dbReference type="EMBL" id="NMD86779.1"/>
    </source>
</evidence>
<keyword evidence="3" id="KW-1185">Reference proteome</keyword>
<reference evidence="1 4" key="2">
    <citation type="submission" date="2020-04" db="EMBL/GenBank/DDBJ databases">
        <authorList>
            <person name="Hitch T.C.A."/>
            <person name="Wylensek D."/>
            <person name="Clavel T."/>
        </authorList>
    </citation>
    <scope>NUCLEOTIDE SEQUENCE [LARGE SCALE GENOMIC DNA]</scope>
    <source>
        <strain evidence="1 4">COR2-253-APC-1A</strain>
    </source>
</reference>
<proteinExistence type="predicted"/>
<sequence>MKENQTKETGRKEPAPIQKLNDEVANAFESCANALSLNELSRVTGVRIELLRRFISKKTRRARAETWDKIYPALKPYLVGPEPAHEPPPRVGPAYRRHHELVEMFSDQKVLLDEFDVLAEPEQKKVIAWMEEMAGAETAPTAFESLTPLENRVMGSFLALSREEQQNALLKLTDIAVAEVRKRRKELF</sequence>
<dbReference type="Proteomes" id="UP000245959">
    <property type="component" value="Unassembled WGS sequence"/>
</dbReference>
<dbReference type="EMBL" id="JABAEW010000014">
    <property type="protein sequence ID" value="NMD86779.1"/>
    <property type="molecule type" value="Genomic_DNA"/>
</dbReference>
<name>A0A2U1AFD5_9BACT</name>
<gene>
    <name evidence="2" type="ORF">C8D82_14426</name>
    <name evidence="1" type="ORF">HF882_09300</name>
</gene>
<comment type="caution">
    <text evidence="2">The sequence shown here is derived from an EMBL/GenBank/DDBJ whole genome shotgun (WGS) entry which is preliminary data.</text>
</comment>
<evidence type="ECO:0000313" key="4">
    <source>
        <dbReference type="Proteomes" id="UP000576225"/>
    </source>
</evidence>
<dbReference type="RefSeq" id="WP_116885791.1">
    <property type="nucleotide sequence ID" value="NZ_CABMMC010000113.1"/>
</dbReference>
<dbReference type="OrthoDB" id="9941978at2"/>
<accession>A0A2U1AFD5</accession>
<dbReference type="AlphaFoldDB" id="A0A2U1AFD5"/>
<dbReference type="Proteomes" id="UP000576225">
    <property type="component" value="Unassembled WGS sequence"/>
</dbReference>